<gene>
    <name evidence="2" type="ORF">GCM10011361_23670</name>
</gene>
<reference evidence="3" key="1">
    <citation type="journal article" date="2019" name="Int. J. Syst. Evol. Microbiol.">
        <title>The Global Catalogue of Microorganisms (GCM) 10K type strain sequencing project: providing services to taxonomists for standard genome sequencing and annotation.</title>
        <authorList>
            <consortium name="The Broad Institute Genomics Platform"/>
            <consortium name="The Broad Institute Genome Sequencing Center for Infectious Disease"/>
            <person name="Wu L."/>
            <person name="Ma J."/>
        </authorList>
    </citation>
    <scope>NUCLEOTIDE SEQUENCE [LARGE SCALE GENOMIC DNA]</scope>
    <source>
        <strain evidence="3">CGMCC 1.12606</strain>
    </source>
</reference>
<feature type="signal peptide" evidence="1">
    <location>
        <begin position="1"/>
        <end position="23"/>
    </location>
</feature>
<evidence type="ECO:0008006" key="4">
    <source>
        <dbReference type="Google" id="ProtNLM"/>
    </source>
</evidence>
<accession>A0ABQ1R322</accession>
<feature type="chain" id="PRO_5046690162" description="Lipocalin-like domain-containing protein" evidence="1">
    <location>
        <begin position="24"/>
        <end position="158"/>
    </location>
</feature>
<sequence length="158" mass="18050">MKWKTLISLLLVVLFGYSCSEDAASEDQLLTLAQIESVSGLYNLSEYIVNPPQDLNQDDTFSADLMDELDCLSGSIILREDLTYSKYYEELDITFITNEQYAIFCGEYKTENGTWDFVNEDIVLSGEPDWVYSLNGAEMVLTLGEDLPEFRTQTYLKQ</sequence>
<dbReference type="EMBL" id="BMFH01000002">
    <property type="protein sequence ID" value="GGD56388.1"/>
    <property type="molecule type" value="Genomic_DNA"/>
</dbReference>
<dbReference type="PROSITE" id="PS51257">
    <property type="entry name" value="PROKAR_LIPOPROTEIN"/>
    <property type="match status" value="1"/>
</dbReference>
<evidence type="ECO:0000313" key="2">
    <source>
        <dbReference type="EMBL" id="GGD56388.1"/>
    </source>
</evidence>
<dbReference type="Proteomes" id="UP000625780">
    <property type="component" value="Unassembled WGS sequence"/>
</dbReference>
<keyword evidence="3" id="KW-1185">Reference proteome</keyword>
<proteinExistence type="predicted"/>
<evidence type="ECO:0000313" key="3">
    <source>
        <dbReference type="Proteomes" id="UP000625780"/>
    </source>
</evidence>
<keyword evidence="1" id="KW-0732">Signal</keyword>
<organism evidence="2 3">
    <name type="scientific">Muriicola marianensis</name>
    <dbReference type="NCBI Taxonomy" id="1324801"/>
    <lineage>
        <taxon>Bacteria</taxon>
        <taxon>Pseudomonadati</taxon>
        <taxon>Bacteroidota</taxon>
        <taxon>Flavobacteriia</taxon>
        <taxon>Flavobacteriales</taxon>
        <taxon>Flavobacteriaceae</taxon>
        <taxon>Muriicola</taxon>
    </lineage>
</organism>
<protein>
    <recommendedName>
        <fullName evidence="4">Lipocalin-like domain-containing protein</fullName>
    </recommendedName>
</protein>
<comment type="caution">
    <text evidence="2">The sequence shown here is derived from an EMBL/GenBank/DDBJ whole genome shotgun (WGS) entry which is preliminary data.</text>
</comment>
<name>A0ABQ1R322_9FLAO</name>
<dbReference type="RefSeq" id="WP_188370984.1">
    <property type="nucleotide sequence ID" value="NZ_BMFH01000002.1"/>
</dbReference>
<evidence type="ECO:0000256" key="1">
    <source>
        <dbReference type="SAM" id="SignalP"/>
    </source>
</evidence>